<proteinExistence type="predicted"/>
<dbReference type="EMBL" id="GG662699">
    <property type="protein sequence ID" value="EWS74329.1"/>
    <property type="molecule type" value="Genomic_DNA"/>
</dbReference>
<organism evidence="1 2">
    <name type="scientific">Tetrahymena thermophila (strain SB210)</name>
    <dbReference type="NCBI Taxonomy" id="312017"/>
    <lineage>
        <taxon>Eukaryota</taxon>
        <taxon>Sar</taxon>
        <taxon>Alveolata</taxon>
        <taxon>Ciliophora</taxon>
        <taxon>Intramacronucleata</taxon>
        <taxon>Oligohymenophorea</taxon>
        <taxon>Hymenostomatida</taxon>
        <taxon>Tetrahymenina</taxon>
        <taxon>Tetrahymenidae</taxon>
        <taxon>Tetrahymena</taxon>
    </lineage>
</organism>
<dbReference type="GeneID" id="24437399"/>
<evidence type="ECO:0000313" key="1">
    <source>
        <dbReference type="EMBL" id="EWS74329.1"/>
    </source>
</evidence>
<dbReference type="AlphaFoldDB" id="W7XJU1"/>
<dbReference type="InParanoid" id="W7XJU1"/>
<name>W7XJU1_TETTS</name>
<dbReference type="RefSeq" id="XP_012653150.1">
    <property type="nucleotide sequence ID" value="XM_012797696.1"/>
</dbReference>
<reference evidence="2" key="1">
    <citation type="journal article" date="2006" name="PLoS Biol.">
        <title>Macronuclear genome sequence of the ciliate Tetrahymena thermophila, a model eukaryote.</title>
        <authorList>
            <person name="Eisen J.A."/>
            <person name="Coyne R.S."/>
            <person name="Wu M."/>
            <person name="Wu D."/>
            <person name="Thiagarajan M."/>
            <person name="Wortman J.R."/>
            <person name="Badger J.H."/>
            <person name="Ren Q."/>
            <person name="Amedeo P."/>
            <person name="Jones K.M."/>
            <person name="Tallon L.J."/>
            <person name="Delcher A.L."/>
            <person name="Salzberg S.L."/>
            <person name="Silva J.C."/>
            <person name="Haas B.J."/>
            <person name="Majoros W.H."/>
            <person name="Farzad M."/>
            <person name="Carlton J.M."/>
            <person name="Smith R.K. Jr."/>
            <person name="Garg J."/>
            <person name="Pearlman R.E."/>
            <person name="Karrer K.M."/>
            <person name="Sun L."/>
            <person name="Manning G."/>
            <person name="Elde N.C."/>
            <person name="Turkewitz A.P."/>
            <person name="Asai D.J."/>
            <person name="Wilkes D.E."/>
            <person name="Wang Y."/>
            <person name="Cai H."/>
            <person name="Collins K."/>
            <person name="Stewart B.A."/>
            <person name="Lee S.R."/>
            <person name="Wilamowska K."/>
            <person name="Weinberg Z."/>
            <person name="Ruzzo W.L."/>
            <person name="Wloga D."/>
            <person name="Gaertig J."/>
            <person name="Frankel J."/>
            <person name="Tsao C.-C."/>
            <person name="Gorovsky M.A."/>
            <person name="Keeling P.J."/>
            <person name="Waller R.F."/>
            <person name="Patron N.J."/>
            <person name="Cherry J.M."/>
            <person name="Stover N.A."/>
            <person name="Krieger C.J."/>
            <person name="del Toro C."/>
            <person name="Ryder H.F."/>
            <person name="Williamson S.C."/>
            <person name="Barbeau R.A."/>
            <person name="Hamilton E.P."/>
            <person name="Orias E."/>
        </authorList>
    </citation>
    <scope>NUCLEOTIDE SEQUENCE [LARGE SCALE GENOMIC DNA]</scope>
    <source>
        <strain evidence="2">SB210</strain>
    </source>
</reference>
<dbReference type="Proteomes" id="UP000009168">
    <property type="component" value="Unassembled WGS sequence"/>
</dbReference>
<protein>
    <submittedName>
        <fullName evidence="1">Uncharacterized protein</fullName>
    </submittedName>
</protein>
<accession>W7XJU1</accession>
<gene>
    <name evidence="1" type="ORF">TTHERM_000128379</name>
</gene>
<sequence length="100" mass="12094">MTLYYYKGFHNYSTNPKLMLEFLQILLSCEWKHYLKAIRDVNFDQQTVVLSQYLLFINISPIQDQEYEIILVILPTLNLEQMNYDYLFRSLDNLRSMVTL</sequence>
<keyword evidence="2" id="KW-1185">Reference proteome</keyword>
<dbReference type="KEGG" id="tet:TTHERM_000128379"/>
<evidence type="ECO:0000313" key="2">
    <source>
        <dbReference type="Proteomes" id="UP000009168"/>
    </source>
</evidence>